<organism evidence="1 2">
    <name type="scientific">Cutaneotrichosporon oleaginosum</name>
    <dbReference type="NCBI Taxonomy" id="879819"/>
    <lineage>
        <taxon>Eukaryota</taxon>
        <taxon>Fungi</taxon>
        <taxon>Dikarya</taxon>
        <taxon>Basidiomycota</taxon>
        <taxon>Agaricomycotina</taxon>
        <taxon>Tremellomycetes</taxon>
        <taxon>Trichosporonales</taxon>
        <taxon>Trichosporonaceae</taxon>
        <taxon>Cutaneotrichosporon</taxon>
    </lineage>
</organism>
<dbReference type="RefSeq" id="XP_018279856.1">
    <property type="nucleotide sequence ID" value="XM_018424958.1"/>
</dbReference>
<dbReference type="GeneID" id="28985561"/>
<dbReference type="PANTHER" id="PTHR38696:SF1">
    <property type="entry name" value="MEDIATOR OF RNA POLYMERASE II TRANSCRIPTION SUBUNIT 13"/>
    <property type="match status" value="1"/>
</dbReference>
<evidence type="ECO:0000313" key="2">
    <source>
        <dbReference type="Proteomes" id="UP000053611"/>
    </source>
</evidence>
<accession>A0A0J0XQH4</accession>
<keyword evidence="2" id="KW-1185">Reference proteome</keyword>
<name>A0A0J0XQH4_9TREE</name>
<dbReference type="AlphaFoldDB" id="A0A0J0XQH4"/>
<dbReference type="PANTHER" id="PTHR38696">
    <property type="entry name" value="MEDIATOR OF RNA POLYMERASE II TRANSCRIPTION SUBUNIT 13"/>
    <property type="match status" value="1"/>
</dbReference>
<dbReference type="Proteomes" id="UP000053611">
    <property type="component" value="Unassembled WGS sequence"/>
</dbReference>
<dbReference type="OrthoDB" id="58379at2759"/>
<protein>
    <submittedName>
        <fullName evidence="1">Uncharacterized protein</fullName>
    </submittedName>
</protein>
<reference evidence="1 2" key="1">
    <citation type="submission" date="2015-03" db="EMBL/GenBank/DDBJ databases">
        <title>Genomics and transcriptomics of the oil-accumulating basidiomycete yeast T. oleaginosus allow insights into substrate utilization and the diverse evolutionary trajectories of mating systems in fungi.</title>
        <authorList>
            <consortium name="DOE Joint Genome Institute"/>
            <person name="Kourist R."/>
            <person name="Kracht O."/>
            <person name="Bracharz F."/>
            <person name="Lipzen A."/>
            <person name="Nolan M."/>
            <person name="Ohm R."/>
            <person name="Grigoriev I."/>
            <person name="Sun S."/>
            <person name="Heitman J."/>
            <person name="Bruck T."/>
            <person name="Nowrousian M."/>
        </authorList>
    </citation>
    <scope>NUCLEOTIDE SEQUENCE [LARGE SCALE GENOMIC DNA]</scope>
    <source>
        <strain evidence="1 2">IBC0246</strain>
    </source>
</reference>
<dbReference type="STRING" id="879819.A0A0J0XQH4"/>
<dbReference type="EMBL" id="KQ087195">
    <property type="protein sequence ID" value="KLT43365.1"/>
    <property type="molecule type" value="Genomic_DNA"/>
</dbReference>
<gene>
    <name evidence="1" type="ORF">CC85DRAFT_296045</name>
</gene>
<sequence length="243" mass="27341">MSFFSSWSSSAAEYDEQPAWQLAGWASIQLSRDDRLRLINFPAAITDVVRQAIYASWPKGIDGEKDLSDWGAGCWEFKLGGYPWEGQGSEAVPSKQMMCEILQELSRYGWHIAVATDLSKKEYDKDTLIMRAGPPVYREVFAVTFNEWDKMRLIDAPNEDVHNAYLSAAHLWPQGIQDAKEKDGSYQFKLRGNPWATSDGMEVVHARVLAMHIIAKFDALGYELMTTMDMNSGYGDSGDSACE</sequence>
<evidence type="ECO:0000313" key="1">
    <source>
        <dbReference type="EMBL" id="KLT43365.1"/>
    </source>
</evidence>
<proteinExistence type="predicted"/>